<sequence>MEECNSKQFDAITKLFNGVHFDRLRHRSDPTRSLTMTTVPLRTTRPADLVPPFNYQLPIPTSQSGMIISGGPGFHSVPPSPSFLAPTIESDVMNTWWEDKEQKWGLESEAEEESQGEWVDSSLSLNAELHVKHSNRAHEEFEIF</sequence>
<proteinExistence type="predicted"/>
<evidence type="ECO:0000313" key="1">
    <source>
        <dbReference type="EnsemblMetazoa" id="PPA32120.1"/>
    </source>
</evidence>
<gene>
    <name evidence="1" type="primary">WBGene00204983</name>
</gene>
<dbReference type="EnsemblMetazoa" id="PPA32120.1">
    <property type="protein sequence ID" value="PPA32120.1"/>
    <property type="gene ID" value="WBGene00204983"/>
</dbReference>
<reference evidence="1" key="2">
    <citation type="submission" date="2022-06" db="UniProtKB">
        <authorList>
            <consortium name="EnsemblMetazoa"/>
        </authorList>
    </citation>
    <scope>IDENTIFICATION</scope>
    <source>
        <strain evidence="1">PS312</strain>
    </source>
</reference>
<dbReference type="AlphaFoldDB" id="A0A2A6BW39"/>
<reference evidence="2" key="1">
    <citation type="journal article" date="2008" name="Nat. Genet.">
        <title>The Pristionchus pacificus genome provides a unique perspective on nematode lifestyle and parasitism.</title>
        <authorList>
            <person name="Dieterich C."/>
            <person name="Clifton S.W."/>
            <person name="Schuster L.N."/>
            <person name="Chinwalla A."/>
            <person name="Delehaunty K."/>
            <person name="Dinkelacker I."/>
            <person name="Fulton L."/>
            <person name="Fulton R."/>
            <person name="Godfrey J."/>
            <person name="Minx P."/>
            <person name="Mitreva M."/>
            <person name="Roeseler W."/>
            <person name="Tian H."/>
            <person name="Witte H."/>
            <person name="Yang S.P."/>
            <person name="Wilson R.K."/>
            <person name="Sommer R.J."/>
        </authorList>
    </citation>
    <scope>NUCLEOTIDE SEQUENCE [LARGE SCALE GENOMIC DNA]</scope>
    <source>
        <strain evidence="2">PS312</strain>
    </source>
</reference>
<name>A0A2A6BW39_PRIPA</name>
<evidence type="ECO:0000313" key="2">
    <source>
        <dbReference type="Proteomes" id="UP000005239"/>
    </source>
</evidence>
<dbReference type="Proteomes" id="UP000005239">
    <property type="component" value="Unassembled WGS sequence"/>
</dbReference>
<accession>A0A2A6BW39</accession>
<organism evidence="1 2">
    <name type="scientific">Pristionchus pacificus</name>
    <name type="common">Parasitic nematode worm</name>
    <dbReference type="NCBI Taxonomy" id="54126"/>
    <lineage>
        <taxon>Eukaryota</taxon>
        <taxon>Metazoa</taxon>
        <taxon>Ecdysozoa</taxon>
        <taxon>Nematoda</taxon>
        <taxon>Chromadorea</taxon>
        <taxon>Rhabditida</taxon>
        <taxon>Rhabditina</taxon>
        <taxon>Diplogasteromorpha</taxon>
        <taxon>Diplogasteroidea</taxon>
        <taxon>Neodiplogasteridae</taxon>
        <taxon>Pristionchus</taxon>
    </lineage>
</organism>
<accession>A0A8R1ULF8</accession>
<keyword evidence="2" id="KW-1185">Reference proteome</keyword>
<protein>
    <submittedName>
        <fullName evidence="1">Uncharacterized protein</fullName>
    </submittedName>
</protein>